<keyword evidence="4" id="KW-1185">Reference proteome</keyword>
<dbReference type="EMBL" id="JBHSDR010000006">
    <property type="protein sequence ID" value="MFC4295453.1"/>
    <property type="molecule type" value="Genomic_DNA"/>
</dbReference>
<dbReference type="Pfam" id="PF13202">
    <property type="entry name" value="EF-hand_5"/>
    <property type="match status" value="1"/>
</dbReference>
<evidence type="ECO:0000259" key="2">
    <source>
        <dbReference type="PROSITE" id="PS50222"/>
    </source>
</evidence>
<dbReference type="PROSITE" id="PS00018">
    <property type="entry name" value="EF_HAND_1"/>
    <property type="match status" value="2"/>
</dbReference>
<accession>A0ABV8RQ25</accession>
<evidence type="ECO:0000313" key="3">
    <source>
        <dbReference type="EMBL" id="MFC4295453.1"/>
    </source>
</evidence>
<dbReference type="Proteomes" id="UP001595828">
    <property type="component" value="Unassembled WGS sequence"/>
</dbReference>
<dbReference type="Gene3D" id="1.10.238.10">
    <property type="entry name" value="EF-hand"/>
    <property type="match status" value="1"/>
</dbReference>
<comment type="caution">
    <text evidence="3">The sequence shown here is derived from an EMBL/GenBank/DDBJ whole genome shotgun (WGS) entry which is preliminary data.</text>
</comment>
<proteinExistence type="predicted"/>
<dbReference type="InterPro" id="IPR002048">
    <property type="entry name" value="EF_hand_dom"/>
</dbReference>
<dbReference type="SUPFAM" id="SSF47473">
    <property type="entry name" value="EF-hand"/>
    <property type="match status" value="1"/>
</dbReference>
<feature type="region of interest" description="Disordered" evidence="1">
    <location>
        <begin position="33"/>
        <end position="72"/>
    </location>
</feature>
<gene>
    <name evidence="3" type="ORF">ACFO0A_10345</name>
</gene>
<dbReference type="PROSITE" id="PS50222">
    <property type="entry name" value="EF_HAND_2"/>
    <property type="match status" value="1"/>
</dbReference>
<dbReference type="InterPro" id="IPR018247">
    <property type="entry name" value="EF_Hand_1_Ca_BS"/>
</dbReference>
<protein>
    <submittedName>
        <fullName evidence="3">EF-hand domain-containing protein</fullName>
    </submittedName>
</protein>
<evidence type="ECO:0000313" key="4">
    <source>
        <dbReference type="Proteomes" id="UP001595828"/>
    </source>
</evidence>
<evidence type="ECO:0000256" key="1">
    <source>
        <dbReference type="SAM" id="MobiDB-lite"/>
    </source>
</evidence>
<dbReference type="RefSeq" id="WP_379538927.1">
    <property type="nucleotide sequence ID" value="NZ_JBHSDR010000006.1"/>
</dbReference>
<dbReference type="InterPro" id="IPR011992">
    <property type="entry name" value="EF-hand-dom_pair"/>
</dbReference>
<reference evidence="4" key="1">
    <citation type="journal article" date="2019" name="Int. J. Syst. Evol. Microbiol.">
        <title>The Global Catalogue of Microorganisms (GCM) 10K type strain sequencing project: providing services to taxonomists for standard genome sequencing and annotation.</title>
        <authorList>
            <consortium name="The Broad Institute Genomics Platform"/>
            <consortium name="The Broad Institute Genome Sequencing Center for Infectious Disease"/>
            <person name="Wu L."/>
            <person name="Ma J."/>
        </authorList>
    </citation>
    <scope>NUCLEOTIDE SEQUENCE [LARGE SCALE GENOMIC DNA]</scope>
    <source>
        <strain evidence="4">CGMCC 1.12989</strain>
    </source>
</reference>
<organism evidence="3 4">
    <name type="scientific">Novosphingobium tardum</name>
    <dbReference type="NCBI Taxonomy" id="1538021"/>
    <lineage>
        <taxon>Bacteria</taxon>
        <taxon>Pseudomonadati</taxon>
        <taxon>Pseudomonadota</taxon>
        <taxon>Alphaproteobacteria</taxon>
        <taxon>Sphingomonadales</taxon>
        <taxon>Sphingomonadaceae</taxon>
        <taxon>Novosphingobium</taxon>
    </lineage>
</organism>
<name>A0ABV8RQ25_9SPHN</name>
<feature type="domain" description="EF-hand" evidence="2">
    <location>
        <begin position="67"/>
        <end position="102"/>
    </location>
</feature>
<sequence length="156" mass="16956">MNRIVIGALGALLLVAAGVFWWQGRAAVEAGAPPPELLNDGEATPAPGPLPTADVRGRRGPAPPEATEMSREQRRFARYDRNGDRIISRNELMATRTAAFRKLDADGNNLLTFEEWAVATGNRFKAADKDGNLQLNAEEFATTRPKPVKANACNCR</sequence>